<proteinExistence type="predicted"/>
<sequence>MFRDRELMFRNRAWVLPSRLGSEKSMDDGPKQNLKRPCSLWRWAALVPEVLRIASQATGERSGDKSPTKSSSDGYWASFLSLLLFFSADPLSGPSSPLILFSGSCRETAAIPLLLPICSNSGIC</sequence>
<protein>
    <submittedName>
        <fullName evidence="1">Uncharacterized protein</fullName>
    </submittedName>
</protein>
<accession>A0ACC2K901</accession>
<dbReference type="Proteomes" id="UP001234297">
    <property type="component" value="Chromosome 4"/>
</dbReference>
<gene>
    <name evidence="1" type="ORF">MRB53_013653</name>
</gene>
<evidence type="ECO:0000313" key="2">
    <source>
        <dbReference type="Proteomes" id="UP001234297"/>
    </source>
</evidence>
<name>A0ACC2K901_PERAE</name>
<comment type="caution">
    <text evidence="1">The sequence shown here is derived from an EMBL/GenBank/DDBJ whole genome shotgun (WGS) entry which is preliminary data.</text>
</comment>
<evidence type="ECO:0000313" key="1">
    <source>
        <dbReference type="EMBL" id="KAJ8617467.1"/>
    </source>
</evidence>
<reference evidence="1 2" key="1">
    <citation type="journal article" date="2022" name="Hortic Res">
        <title>A haplotype resolved chromosomal level avocado genome allows analysis of novel avocado genes.</title>
        <authorList>
            <person name="Nath O."/>
            <person name="Fletcher S.J."/>
            <person name="Hayward A."/>
            <person name="Shaw L.M."/>
            <person name="Masouleh A.K."/>
            <person name="Furtado A."/>
            <person name="Henry R.J."/>
            <person name="Mitter N."/>
        </authorList>
    </citation>
    <scope>NUCLEOTIDE SEQUENCE [LARGE SCALE GENOMIC DNA]</scope>
    <source>
        <strain evidence="2">cv. Hass</strain>
    </source>
</reference>
<dbReference type="EMBL" id="CM056812">
    <property type="protein sequence ID" value="KAJ8617467.1"/>
    <property type="molecule type" value="Genomic_DNA"/>
</dbReference>
<keyword evidence="2" id="KW-1185">Reference proteome</keyword>
<organism evidence="1 2">
    <name type="scientific">Persea americana</name>
    <name type="common">Avocado</name>
    <dbReference type="NCBI Taxonomy" id="3435"/>
    <lineage>
        <taxon>Eukaryota</taxon>
        <taxon>Viridiplantae</taxon>
        <taxon>Streptophyta</taxon>
        <taxon>Embryophyta</taxon>
        <taxon>Tracheophyta</taxon>
        <taxon>Spermatophyta</taxon>
        <taxon>Magnoliopsida</taxon>
        <taxon>Magnoliidae</taxon>
        <taxon>Laurales</taxon>
        <taxon>Lauraceae</taxon>
        <taxon>Persea</taxon>
    </lineage>
</organism>